<evidence type="ECO:0000259" key="1">
    <source>
        <dbReference type="Pfam" id="PF01208"/>
    </source>
</evidence>
<evidence type="ECO:0000313" key="2">
    <source>
        <dbReference type="EMBL" id="MEE6148212.1"/>
    </source>
</evidence>
<feature type="domain" description="Uroporphyrinogen decarboxylase (URO-D)" evidence="1">
    <location>
        <begin position="22"/>
        <end position="217"/>
    </location>
</feature>
<keyword evidence="3" id="KW-1185">Reference proteome</keyword>
<dbReference type="RefSeq" id="WP_330958980.1">
    <property type="nucleotide sequence ID" value="NZ_JAZGJQ010000016.1"/>
</dbReference>
<dbReference type="InterPro" id="IPR000257">
    <property type="entry name" value="Uroporphyrinogen_deCOase"/>
</dbReference>
<sequence>MPKFLLKSCQNPDSDRVAEVRAALGMGWEEVYASPEGICTLARAVRDARGQAFCLLPFCHTVEAEAMGARVNLGDEVSVARAGEPACSSLRDVLGMELSLDRTERLPRMLQATSKLAQSGEKVMYSVSGPLSILSCLMDLSAVFREWRREPELVREALAHLREQVAPYALAAARAGAASVEVADPPAAVSIVGPRVAADVATLFTTPLIEELGPRMPAGTEVVLCPLAATEEMRSLECANVRVRCPKA</sequence>
<dbReference type="SUPFAM" id="SSF51726">
    <property type="entry name" value="UROD/MetE-like"/>
    <property type="match status" value="1"/>
</dbReference>
<dbReference type="PANTHER" id="PTHR47099:SF1">
    <property type="entry name" value="METHYLCOBAMIDE:COM METHYLTRANSFERASE MTBA"/>
    <property type="match status" value="1"/>
</dbReference>
<gene>
    <name evidence="2" type="ORF">VXJ25_09505</name>
</gene>
<comment type="caution">
    <text evidence="2">The sequence shown here is derived from an EMBL/GenBank/DDBJ whole genome shotgun (WGS) entry which is preliminary data.</text>
</comment>
<proteinExistence type="predicted"/>
<dbReference type="Proteomes" id="UP001332931">
    <property type="component" value="Unassembled WGS sequence"/>
</dbReference>
<organism evidence="2 3">
    <name type="scientific">Olsenella absiana</name>
    <dbReference type="NCBI Taxonomy" id="3115222"/>
    <lineage>
        <taxon>Bacteria</taxon>
        <taxon>Bacillati</taxon>
        <taxon>Actinomycetota</taxon>
        <taxon>Coriobacteriia</taxon>
        <taxon>Coriobacteriales</taxon>
        <taxon>Atopobiaceae</taxon>
        <taxon>Olsenella</taxon>
    </lineage>
</organism>
<dbReference type="InterPro" id="IPR052024">
    <property type="entry name" value="Methanogen_methyltrans"/>
</dbReference>
<dbReference type="EMBL" id="JAZGJQ010000016">
    <property type="protein sequence ID" value="MEE6148212.1"/>
    <property type="molecule type" value="Genomic_DNA"/>
</dbReference>
<dbReference type="Pfam" id="PF01208">
    <property type="entry name" value="URO-D"/>
    <property type="match status" value="1"/>
</dbReference>
<dbReference type="PANTHER" id="PTHR47099">
    <property type="entry name" value="METHYLCOBAMIDE:COM METHYLTRANSFERASE MTBA"/>
    <property type="match status" value="1"/>
</dbReference>
<protein>
    <submittedName>
        <fullName evidence="2">Uroporphyrinogen decarboxylase family protein</fullName>
    </submittedName>
</protein>
<evidence type="ECO:0000313" key="3">
    <source>
        <dbReference type="Proteomes" id="UP001332931"/>
    </source>
</evidence>
<name>A0ABU7RC73_9ACTN</name>
<dbReference type="Gene3D" id="3.20.20.210">
    <property type="match status" value="1"/>
</dbReference>
<dbReference type="InterPro" id="IPR038071">
    <property type="entry name" value="UROD/MetE-like_sf"/>
</dbReference>
<reference evidence="2 3" key="1">
    <citation type="submission" date="2024-01" db="EMBL/GenBank/DDBJ databases">
        <title>Description of Olsenella sp. nov., isolated from pig feces.</title>
        <authorList>
            <person name="Chang Y.-H."/>
        </authorList>
    </citation>
    <scope>NUCLEOTIDE SEQUENCE [LARGE SCALE GENOMIC DNA]</scope>
    <source>
        <strain evidence="2 3">YH-ols2223</strain>
    </source>
</reference>
<accession>A0ABU7RC73</accession>